<protein>
    <submittedName>
        <fullName evidence="3">GAE domain-containing protein</fullName>
    </submittedName>
</protein>
<keyword evidence="2" id="KW-1185">Reference proteome</keyword>
<dbReference type="WBParaSite" id="SMUV_0000826001-mRNA-1">
    <property type="protein sequence ID" value="SMUV_0000826001-mRNA-1"/>
    <property type="gene ID" value="SMUV_0000826001"/>
</dbReference>
<evidence type="ECO:0000313" key="3">
    <source>
        <dbReference type="WBParaSite" id="SMUV_0000826001-mRNA-1"/>
    </source>
</evidence>
<proteinExistence type="predicted"/>
<name>A0A0N5ATU0_9BILA</name>
<sequence>MHMRADLKWTVAESENVEDKNAQPENQTIPTSTQIEKKEQQLPMINPLLNDFEQFPEFPQAGDFDSGANLDETMSIATNISDDDQRFLVVETPEDDVFAAPSAGLMPFLAIAVAEEALIVEEQIKTDKRQQEELAKHVNVLEALLTSVNVLVSVVNGNTFAEGCASGLQLKEHFDQSRTNIYSSSAWKRDEVKTVSPPISSDDCVFPLKFELFSPTDGRVPSIRLQVQGLDATLSETIVEHLSPFVVDNDKVVKPFYLNVNVLNSKVMIKNSNGTPPLRLSIRDVLIEQGEEDEKFKACGDCG</sequence>
<evidence type="ECO:0000313" key="2">
    <source>
        <dbReference type="Proteomes" id="UP000046393"/>
    </source>
</evidence>
<reference evidence="3" key="1">
    <citation type="submission" date="2017-02" db="UniProtKB">
        <authorList>
            <consortium name="WormBaseParasite"/>
        </authorList>
    </citation>
    <scope>IDENTIFICATION</scope>
</reference>
<dbReference type="Proteomes" id="UP000046393">
    <property type="component" value="Unplaced"/>
</dbReference>
<feature type="region of interest" description="Disordered" evidence="1">
    <location>
        <begin position="1"/>
        <end position="37"/>
    </location>
</feature>
<accession>A0A0N5ATU0</accession>
<dbReference type="STRING" id="451379.A0A0N5ATU0"/>
<evidence type="ECO:0000256" key="1">
    <source>
        <dbReference type="SAM" id="MobiDB-lite"/>
    </source>
</evidence>
<organism evidence="2 3">
    <name type="scientific">Syphacia muris</name>
    <dbReference type="NCBI Taxonomy" id="451379"/>
    <lineage>
        <taxon>Eukaryota</taxon>
        <taxon>Metazoa</taxon>
        <taxon>Ecdysozoa</taxon>
        <taxon>Nematoda</taxon>
        <taxon>Chromadorea</taxon>
        <taxon>Rhabditida</taxon>
        <taxon>Spirurina</taxon>
        <taxon>Oxyuridomorpha</taxon>
        <taxon>Oxyuroidea</taxon>
        <taxon>Oxyuridae</taxon>
        <taxon>Syphacia</taxon>
    </lineage>
</organism>
<feature type="compositionally biased region" description="Polar residues" evidence="1">
    <location>
        <begin position="23"/>
        <end position="34"/>
    </location>
</feature>
<dbReference type="AlphaFoldDB" id="A0A0N5ATU0"/>